<keyword evidence="3" id="KW-0804">Transcription</keyword>
<dbReference type="Proteomes" id="UP000186883">
    <property type="component" value="Unassembled WGS sequence"/>
</dbReference>
<sequence length="237" mass="26158">MTELLHRRIRREIEAKIHAGELVPGSRLPTENELCGQYGVSRATAQRVLNDLAAAGLAVRHRRHGTFVADVTPQINLLAFAAPEAAAKGAPGRHEILSAHTIPSGDAVVPLPDTPADTAVIELVRRKFDVRDRPRSIERHVILFSAAPGVLQENLEHFVSMRYFRARGVPIDSVRVYLDPVCLDETTARLLDSEPGTPALKRRRESRTEDGTVVEIVETIVRPGSAQFFVEVPFSAR</sequence>
<protein>
    <submittedName>
        <fullName evidence="5">GntR family transcriptional regulator</fullName>
    </submittedName>
</protein>
<dbReference type="AlphaFoldDB" id="A0A154M4K1"/>
<dbReference type="PRINTS" id="PR00035">
    <property type="entry name" value="HTHGNTR"/>
</dbReference>
<dbReference type="GO" id="GO:0003677">
    <property type="term" value="F:DNA binding"/>
    <property type="evidence" value="ECO:0007669"/>
    <property type="project" value="UniProtKB-KW"/>
</dbReference>
<reference evidence="5 7" key="1">
    <citation type="submission" date="2015-12" db="EMBL/GenBank/DDBJ databases">
        <title>Amycolatopsis regifaucium genome sequencing and assembly.</title>
        <authorList>
            <person name="Mayilraj S."/>
        </authorList>
    </citation>
    <scope>NUCLEOTIDE SEQUENCE [LARGE SCALE GENOMIC DNA]</scope>
    <source>
        <strain evidence="5 7">GY080</strain>
    </source>
</reference>
<dbReference type="SUPFAM" id="SSF46785">
    <property type="entry name" value="Winged helix' DNA-binding domain"/>
    <property type="match status" value="1"/>
</dbReference>
<organism evidence="5 7">
    <name type="scientific">Amycolatopsis regifaucium</name>
    <dbReference type="NCBI Taxonomy" id="546365"/>
    <lineage>
        <taxon>Bacteria</taxon>
        <taxon>Bacillati</taxon>
        <taxon>Actinomycetota</taxon>
        <taxon>Actinomycetes</taxon>
        <taxon>Pseudonocardiales</taxon>
        <taxon>Pseudonocardiaceae</taxon>
        <taxon>Amycolatopsis</taxon>
    </lineage>
</organism>
<dbReference type="PANTHER" id="PTHR44846">
    <property type="entry name" value="MANNOSYL-D-GLYCERATE TRANSPORT/METABOLISM SYSTEM REPRESSOR MNGR-RELATED"/>
    <property type="match status" value="1"/>
</dbReference>
<comment type="caution">
    <text evidence="5">The sequence shown here is derived from an EMBL/GenBank/DDBJ whole genome shotgun (WGS) entry which is preliminary data.</text>
</comment>
<keyword evidence="2" id="KW-0238">DNA-binding</keyword>
<evidence type="ECO:0000256" key="1">
    <source>
        <dbReference type="ARBA" id="ARBA00023015"/>
    </source>
</evidence>
<dbReference type="InterPro" id="IPR011663">
    <property type="entry name" value="UTRA"/>
</dbReference>
<dbReference type="OrthoDB" id="3210131at2"/>
<feature type="domain" description="HTH gntR-type" evidence="4">
    <location>
        <begin position="3"/>
        <end position="71"/>
    </location>
</feature>
<dbReference type="Gene3D" id="1.10.10.10">
    <property type="entry name" value="Winged helix-like DNA-binding domain superfamily/Winged helix DNA-binding domain"/>
    <property type="match status" value="1"/>
</dbReference>
<dbReference type="EMBL" id="LOBU02000013">
    <property type="protein sequence ID" value="OKA07347.1"/>
    <property type="molecule type" value="Genomic_DNA"/>
</dbReference>
<dbReference type="InterPro" id="IPR036388">
    <property type="entry name" value="WH-like_DNA-bd_sf"/>
</dbReference>
<dbReference type="InterPro" id="IPR028978">
    <property type="entry name" value="Chorismate_lyase_/UTRA_dom_sf"/>
</dbReference>
<dbReference type="PROSITE" id="PS50949">
    <property type="entry name" value="HTH_GNTR"/>
    <property type="match status" value="1"/>
</dbReference>
<dbReference type="Proteomes" id="UP000076321">
    <property type="component" value="Unassembled WGS sequence"/>
</dbReference>
<evidence type="ECO:0000256" key="2">
    <source>
        <dbReference type="ARBA" id="ARBA00023125"/>
    </source>
</evidence>
<dbReference type="InterPro" id="IPR000524">
    <property type="entry name" value="Tscrpt_reg_HTH_GntR"/>
</dbReference>
<gene>
    <name evidence="6" type="ORF">ATP06_0215955</name>
    <name evidence="5" type="ORF">AVL48_16275</name>
</gene>
<dbReference type="Pfam" id="PF07702">
    <property type="entry name" value="UTRA"/>
    <property type="match status" value="1"/>
</dbReference>
<dbReference type="Gene3D" id="3.40.1410.10">
    <property type="entry name" value="Chorismate lyase-like"/>
    <property type="match status" value="1"/>
</dbReference>
<dbReference type="Pfam" id="PF00392">
    <property type="entry name" value="GntR"/>
    <property type="match status" value="1"/>
</dbReference>
<dbReference type="EMBL" id="LQCI01000052">
    <property type="protein sequence ID" value="KZB79538.1"/>
    <property type="molecule type" value="Genomic_DNA"/>
</dbReference>
<dbReference type="SUPFAM" id="SSF64288">
    <property type="entry name" value="Chorismate lyase-like"/>
    <property type="match status" value="1"/>
</dbReference>
<evidence type="ECO:0000313" key="8">
    <source>
        <dbReference type="Proteomes" id="UP000186883"/>
    </source>
</evidence>
<dbReference type="SMART" id="SM00345">
    <property type="entry name" value="HTH_GNTR"/>
    <property type="match status" value="1"/>
</dbReference>
<dbReference type="InterPro" id="IPR050679">
    <property type="entry name" value="Bact_HTH_transcr_reg"/>
</dbReference>
<reference evidence="6 8" key="2">
    <citation type="submission" date="2016-11" db="EMBL/GenBank/DDBJ databases">
        <title>Genome sequencing of Amycolatopsis regifaucium.</title>
        <authorList>
            <person name="Mayilraj S."/>
            <person name="Kaur N."/>
        </authorList>
    </citation>
    <scope>NUCLEOTIDE SEQUENCE [LARGE SCALE GENOMIC DNA]</scope>
    <source>
        <strain evidence="6 8">GY080</strain>
    </source>
</reference>
<dbReference type="InterPro" id="IPR036390">
    <property type="entry name" value="WH_DNA-bd_sf"/>
</dbReference>
<dbReference type="GO" id="GO:0003700">
    <property type="term" value="F:DNA-binding transcription factor activity"/>
    <property type="evidence" value="ECO:0007669"/>
    <property type="project" value="InterPro"/>
</dbReference>
<dbReference type="CDD" id="cd07377">
    <property type="entry name" value="WHTH_GntR"/>
    <property type="match status" value="1"/>
</dbReference>
<evidence type="ECO:0000313" key="6">
    <source>
        <dbReference type="EMBL" id="OKA07347.1"/>
    </source>
</evidence>
<accession>A0A154M4K1</accession>
<proteinExistence type="predicted"/>
<dbReference type="SMART" id="SM00866">
    <property type="entry name" value="UTRA"/>
    <property type="match status" value="1"/>
</dbReference>
<name>A0A154M4K1_9PSEU</name>
<evidence type="ECO:0000259" key="4">
    <source>
        <dbReference type="PROSITE" id="PS50949"/>
    </source>
</evidence>
<keyword evidence="1" id="KW-0805">Transcription regulation</keyword>
<evidence type="ECO:0000313" key="7">
    <source>
        <dbReference type="Proteomes" id="UP000076321"/>
    </source>
</evidence>
<evidence type="ECO:0000256" key="3">
    <source>
        <dbReference type="ARBA" id="ARBA00023163"/>
    </source>
</evidence>
<evidence type="ECO:0000313" key="5">
    <source>
        <dbReference type="EMBL" id="KZB79538.1"/>
    </source>
</evidence>
<keyword evidence="8" id="KW-1185">Reference proteome</keyword>
<dbReference type="RefSeq" id="WP_061981154.1">
    <property type="nucleotide sequence ID" value="NZ_FOPQ01000002.1"/>
</dbReference>